<keyword evidence="4" id="KW-1185">Reference proteome</keyword>
<evidence type="ECO:0000313" key="4">
    <source>
        <dbReference type="Proteomes" id="UP000182276"/>
    </source>
</evidence>
<evidence type="ECO:0000313" key="1">
    <source>
        <dbReference type="EMBL" id="AJE17351.1"/>
    </source>
</evidence>
<dbReference type="EMBL" id="CP007511">
    <property type="protein sequence ID" value="AJE17351.1"/>
    <property type="molecule type" value="Genomic_DNA"/>
</dbReference>
<gene>
    <name evidence="1" type="ORF">CL52_02720</name>
    <name evidence="2" type="ORF">SAMN05660875_101556</name>
</gene>
<protein>
    <submittedName>
        <fullName evidence="1">Uncharacterized protein</fullName>
    </submittedName>
</protein>
<dbReference type="Proteomes" id="UP000182276">
    <property type="component" value="Unassembled WGS sequence"/>
</dbReference>
<dbReference type="RefSeq" id="WP_043218354.1">
    <property type="nucleotide sequence ID" value="NZ_CP007511.1"/>
</dbReference>
<evidence type="ECO:0000313" key="2">
    <source>
        <dbReference type="EMBL" id="SDM01284.1"/>
    </source>
</evidence>
<proteinExistence type="predicted"/>
<sequence length="231" mass="24701">MNIESQYLVKDPAATGFLDNAQLDTGLAAMLGDPKGIDAHVAPDVQSAHITLKDAAKKIAALVGDPTRTEVQKHAAAKQLAEKVTNHLEKSKAALEAHAEKLKASALAQADLHLGPSSDRSALHSEIRSWVREQAKTPEGLLQVKQAMADNDDVAAILWHSPSFLVGLAPSVHEGLRLEALQSRKPELYANLSNSVGLAKLAGKYEAAIRKVAPSFYTPSLAEQASKRVEI</sequence>
<reference evidence="3" key="1">
    <citation type="submission" date="2014-03" db="EMBL/GenBank/DDBJ databases">
        <title>Complete genome of Pseudomonas balearica DSM 6083T, a sewage water isolate from an enrichment with 2-methylnaphthalene.</title>
        <authorList>
            <person name="Salva-Serra F."/>
            <person name="Jaen-Luchoro D."/>
            <person name="Busquets A."/>
            <person name="Pena A."/>
            <person name="Gomila M."/>
            <person name="Bosch R."/>
            <person name="Nogales B."/>
            <person name="Garcia-Valdes E."/>
            <person name="Lalucat J."/>
            <person name="Bennasar A."/>
        </authorList>
    </citation>
    <scope>NUCLEOTIDE SEQUENCE [LARGE SCALE GENOMIC DNA]</scope>
    <source>
        <strain evidence="3">DSM 6083</strain>
    </source>
</reference>
<reference evidence="1 3" key="3">
    <citation type="journal article" name="Genome Announc.">
        <title>Complete Genome Sequence of Pseudomonas balearica DSM 6083T.</title>
        <authorList>
            <person name="Bennasar-Figueras A."/>
            <person name="Salva-Serra F."/>
            <person name="Jaen-Luchoro D."/>
            <person name="Segui C."/>
            <person name="Aliaga F."/>
            <person name="Busquets A."/>
            <person name="Gomila M."/>
            <person name="Moore E.R."/>
            <person name="Lalucat J."/>
        </authorList>
    </citation>
    <scope>NUCLEOTIDE SEQUENCE [LARGE SCALE GENOMIC DNA]</scope>
    <source>
        <strain evidence="3">DSM 6083</strain>
        <strain evidence="1">DSM6083</strain>
    </source>
</reference>
<name>A0A8D3Y502_9GAMM</name>
<organism evidence="1 3">
    <name type="scientific">Stutzerimonas balearica DSM 6083</name>
    <dbReference type="NCBI Taxonomy" id="1123016"/>
    <lineage>
        <taxon>Bacteria</taxon>
        <taxon>Pseudomonadati</taxon>
        <taxon>Pseudomonadota</taxon>
        <taxon>Gammaproteobacteria</taxon>
        <taxon>Pseudomonadales</taxon>
        <taxon>Pseudomonadaceae</taxon>
        <taxon>Stutzerimonas</taxon>
    </lineage>
</organism>
<accession>A0A8D3Y502</accession>
<dbReference type="Proteomes" id="UP000031271">
    <property type="component" value="Chromosome"/>
</dbReference>
<dbReference type="AlphaFoldDB" id="A0A8D3Y502"/>
<dbReference type="KEGG" id="pbm:CL52_02720"/>
<dbReference type="EMBL" id="FNHO01000001">
    <property type="protein sequence ID" value="SDM01284.1"/>
    <property type="molecule type" value="Genomic_DNA"/>
</dbReference>
<reference evidence="2 4" key="2">
    <citation type="submission" date="2016-10" db="EMBL/GenBank/DDBJ databases">
        <authorList>
            <person name="Varghese N."/>
            <person name="Submissions S."/>
        </authorList>
    </citation>
    <scope>NUCLEOTIDE SEQUENCE [LARGE SCALE GENOMIC DNA]</scope>
    <source>
        <strain evidence="2 4">DSM 6083</strain>
    </source>
</reference>
<dbReference type="GeneID" id="77258835"/>
<evidence type="ECO:0000313" key="3">
    <source>
        <dbReference type="Proteomes" id="UP000031271"/>
    </source>
</evidence>